<accession>A0ABQ0A7G7</accession>
<comment type="similarity">
    <text evidence="1">Belongs to the xanthine dehydrogenase family.</text>
</comment>
<dbReference type="Gene3D" id="3.30.365.10">
    <property type="entry name" value="Aldehyde oxidase/xanthine dehydrogenase, molybdopterin binding domain"/>
    <property type="match status" value="4"/>
</dbReference>
<dbReference type="EMBL" id="BAABWN010000004">
    <property type="protein sequence ID" value="GAA6167592.1"/>
    <property type="molecule type" value="Genomic_DNA"/>
</dbReference>
<feature type="domain" description="Aldehyde oxidase/xanthine dehydrogenase a/b hammerhead" evidence="5">
    <location>
        <begin position="53"/>
        <end position="160"/>
    </location>
</feature>
<dbReference type="NCBIfam" id="TIGR02965">
    <property type="entry name" value="xanthine_xdhB"/>
    <property type="match status" value="1"/>
</dbReference>
<dbReference type="InterPro" id="IPR014309">
    <property type="entry name" value="Xanthine_DH_Mopterin-bd_su"/>
</dbReference>
<comment type="caution">
    <text evidence="6">The sequence shown here is derived from an EMBL/GenBank/DDBJ whole genome shotgun (WGS) entry which is preliminary data.</text>
</comment>
<dbReference type="Pfam" id="PF20256">
    <property type="entry name" value="MoCoBD_2"/>
    <property type="match status" value="1"/>
</dbReference>
<sequence length="800" mass="87425">MRNTRPYDPLAKKAQQNSTTESDAIRQRPKKIKSSKGVAGKECIHESAIKHVLGSAIYTDDMPELPRTLHMAAGGSRFSRAKILSMNLEPVLASPGVVAVFTKDDVPGNSDIGPVFPGDPLFAENETLFVGQPLFVVAAETYEQACAAAELADIEYQELTPDITVEQGIKNQSFVLPEHTIESGDPDHAIKTSARSLTGSGYIRGQEHLYLEGHIAYVQPLEDGGVHVFTSSQHPTEVQKLVAEVLNIGSHKVIAEVRRMGGGFGGKETQAAALACSAALAAVKLNRPIKYRMPRKHDMERTGKRHDFSYEYSVGFNEDGIFNGIDMTLAGLCGCSPDLSQGIVDRAMFHADNAYFLNQSRVVGLSPKTHTVSNTAFRGFGGPQGMVAIEAVIDDISRELNIDPLTVRKRNLYRPGANTTHYSQPVEQLVLQDIIAEVENSSDYWARREAIKTFNTENTYVKKGLALTPVKFGISFTAQHLNQAAALVHIYTDGTILVNHGGTEMGQGLHTKIAQIVANEFCVDIDRVQVSATRTDKVANTSPTAASSGTDLNGYAAKLACDEIRTNLIAFAVEHFSVEKESVRFEDSCVFVGEESYTFAKFCQLAYMNRISLMAHGHYKTPKIYYDRASGKGHPFFYFANGAACAEVLVDCLTGEYKVQRVDILHDVGHSINPALDIGQIEGAFIQGMGWLTTEELLWDEKGRVLSNTPATYKIPTAFDVPREFNVSLYQSANPENTVFNSKAVGEPPLMLAISVWSALRDACSSVANYQCSPPLDPPATPEKVLAAIEYARAFQSNHS</sequence>
<gene>
    <name evidence="6" type="primary">xdhB</name>
    <name evidence="6" type="ORF">NBRC116591_14020</name>
</gene>
<dbReference type="InterPro" id="IPR046867">
    <property type="entry name" value="AldOxase/xan_DH_MoCoBD2"/>
</dbReference>
<dbReference type="InterPro" id="IPR037165">
    <property type="entry name" value="AldOxase/xan_DH_Mopterin-bd_sf"/>
</dbReference>
<dbReference type="SUPFAM" id="SSF56003">
    <property type="entry name" value="Molybdenum cofactor-binding domain"/>
    <property type="match status" value="1"/>
</dbReference>
<dbReference type="Pfam" id="PF01315">
    <property type="entry name" value="Ald_Xan_dh_C"/>
    <property type="match status" value="1"/>
</dbReference>
<evidence type="ECO:0000313" key="7">
    <source>
        <dbReference type="Proteomes" id="UP001465153"/>
    </source>
</evidence>
<dbReference type="Pfam" id="PF02738">
    <property type="entry name" value="MoCoBD_1"/>
    <property type="match status" value="1"/>
</dbReference>
<keyword evidence="2" id="KW-0500">Molybdenum</keyword>
<dbReference type="InterPro" id="IPR008274">
    <property type="entry name" value="AldOxase/xan_DH_MoCoBD1"/>
</dbReference>
<evidence type="ECO:0000256" key="2">
    <source>
        <dbReference type="ARBA" id="ARBA00022505"/>
    </source>
</evidence>
<evidence type="ECO:0000259" key="5">
    <source>
        <dbReference type="SMART" id="SM01008"/>
    </source>
</evidence>
<reference evidence="6 7" key="1">
    <citation type="submission" date="2024-04" db="EMBL/GenBank/DDBJ databases">
        <title>Draft genome sequence of Sessilibacter corallicola NBRC 116591.</title>
        <authorList>
            <person name="Miyakawa T."/>
            <person name="Kusuya Y."/>
            <person name="Miura T."/>
        </authorList>
    </citation>
    <scope>NUCLEOTIDE SEQUENCE [LARGE SCALE GENOMIC DNA]</scope>
    <source>
        <strain evidence="6 7">KU-00831-HH</strain>
    </source>
</reference>
<dbReference type="Gene3D" id="3.90.1170.50">
    <property type="entry name" value="Aldehyde oxidase/xanthine dehydrogenase, a/b hammerhead"/>
    <property type="match status" value="1"/>
</dbReference>
<evidence type="ECO:0000256" key="3">
    <source>
        <dbReference type="ARBA" id="ARBA00023002"/>
    </source>
</evidence>
<dbReference type="Proteomes" id="UP001465153">
    <property type="component" value="Unassembled WGS sequence"/>
</dbReference>
<organism evidence="6 7">
    <name type="scientific">Sessilibacter corallicola</name>
    <dbReference type="NCBI Taxonomy" id="2904075"/>
    <lineage>
        <taxon>Bacteria</taxon>
        <taxon>Pseudomonadati</taxon>
        <taxon>Pseudomonadota</taxon>
        <taxon>Gammaproteobacteria</taxon>
        <taxon>Cellvibrionales</taxon>
        <taxon>Cellvibrionaceae</taxon>
        <taxon>Sessilibacter</taxon>
    </lineage>
</organism>
<dbReference type="PANTHER" id="PTHR11908:SF132">
    <property type="entry name" value="ALDEHYDE OXIDASE 1-RELATED"/>
    <property type="match status" value="1"/>
</dbReference>
<dbReference type="SMART" id="SM01008">
    <property type="entry name" value="Ald_Xan_dh_C"/>
    <property type="match status" value="1"/>
</dbReference>
<dbReference type="InterPro" id="IPR016208">
    <property type="entry name" value="Ald_Oxase/xanthine_DH-like"/>
</dbReference>
<evidence type="ECO:0000256" key="1">
    <source>
        <dbReference type="ARBA" id="ARBA00006849"/>
    </source>
</evidence>
<dbReference type="InterPro" id="IPR000674">
    <property type="entry name" value="Ald_Oxase/Xan_DH_a/b"/>
</dbReference>
<dbReference type="RefSeq" id="WP_353302184.1">
    <property type="nucleotide sequence ID" value="NZ_BAABWN010000004.1"/>
</dbReference>
<evidence type="ECO:0000256" key="4">
    <source>
        <dbReference type="SAM" id="MobiDB-lite"/>
    </source>
</evidence>
<dbReference type="PANTHER" id="PTHR11908">
    <property type="entry name" value="XANTHINE DEHYDROGENASE"/>
    <property type="match status" value="1"/>
</dbReference>
<proteinExistence type="inferred from homology"/>
<name>A0ABQ0A7G7_9GAMM</name>
<keyword evidence="3" id="KW-0560">Oxidoreductase</keyword>
<dbReference type="SUPFAM" id="SSF54665">
    <property type="entry name" value="CO dehydrogenase molybdoprotein N-domain-like"/>
    <property type="match status" value="1"/>
</dbReference>
<feature type="region of interest" description="Disordered" evidence="4">
    <location>
        <begin position="1"/>
        <end position="37"/>
    </location>
</feature>
<keyword evidence="7" id="KW-1185">Reference proteome</keyword>
<protein>
    <submittedName>
        <fullName evidence="6">Xanthine dehydrogenase molybdopterin binding subunit</fullName>
    </submittedName>
</protein>
<dbReference type="InterPro" id="IPR036856">
    <property type="entry name" value="Ald_Oxase/Xan_DH_a/b_sf"/>
</dbReference>
<evidence type="ECO:0000313" key="6">
    <source>
        <dbReference type="EMBL" id="GAA6167592.1"/>
    </source>
</evidence>